<feature type="region of interest" description="Disordered" evidence="1">
    <location>
        <begin position="1"/>
        <end position="22"/>
    </location>
</feature>
<dbReference type="eggNOG" id="ENOG502ZYE8">
    <property type="taxonomic scope" value="Bacteria"/>
</dbReference>
<feature type="transmembrane region" description="Helical" evidence="2">
    <location>
        <begin position="152"/>
        <end position="175"/>
    </location>
</feature>
<keyword evidence="2" id="KW-1133">Transmembrane helix</keyword>
<feature type="transmembrane region" description="Helical" evidence="2">
    <location>
        <begin position="110"/>
        <end position="132"/>
    </location>
</feature>
<dbReference type="PATRIC" id="fig|1273125.3.peg.3364"/>
<dbReference type="EMBL" id="APMY01000103">
    <property type="protein sequence ID" value="EOM75122.1"/>
    <property type="molecule type" value="Genomic_DNA"/>
</dbReference>
<keyword evidence="2" id="KW-0472">Membrane</keyword>
<evidence type="ECO:0000256" key="1">
    <source>
        <dbReference type="SAM" id="MobiDB-lite"/>
    </source>
</evidence>
<feature type="transmembrane region" description="Helical" evidence="2">
    <location>
        <begin position="28"/>
        <end position="54"/>
    </location>
</feature>
<feature type="transmembrane region" description="Helical" evidence="2">
    <location>
        <begin position="74"/>
        <end position="98"/>
    </location>
</feature>
<dbReference type="AlphaFoldDB" id="R7WIQ5"/>
<accession>R7WIQ5</accession>
<name>R7WIQ5_9NOCA</name>
<protein>
    <recommendedName>
        <fullName evidence="5">Integral membrane protein</fullName>
    </recommendedName>
</protein>
<organism evidence="3 4">
    <name type="scientific">Rhodococcus rhodnii LMG 5362</name>
    <dbReference type="NCBI Taxonomy" id="1273125"/>
    <lineage>
        <taxon>Bacteria</taxon>
        <taxon>Bacillati</taxon>
        <taxon>Actinomycetota</taxon>
        <taxon>Actinomycetes</taxon>
        <taxon>Mycobacteriales</taxon>
        <taxon>Nocardiaceae</taxon>
        <taxon>Rhodococcus</taxon>
    </lineage>
</organism>
<keyword evidence="2" id="KW-0812">Transmembrane</keyword>
<proteinExistence type="predicted"/>
<dbReference type="Proteomes" id="UP000013525">
    <property type="component" value="Unassembled WGS sequence"/>
</dbReference>
<keyword evidence="4" id="KW-1185">Reference proteome</keyword>
<evidence type="ECO:0000313" key="3">
    <source>
        <dbReference type="EMBL" id="EOM75122.1"/>
    </source>
</evidence>
<feature type="transmembrane region" description="Helical" evidence="2">
    <location>
        <begin position="187"/>
        <end position="204"/>
    </location>
</feature>
<evidence type="ECO:0008006" key="5">
    <source>
        <dbReference type="Google" id="ProtNLM"/>
    </source>
</evidence>
<reference evidence="3 4" key="1">
    <citation type="journal article" date="2013" name="Genome Announc.">
        <title>Draft Genome Sequence of Rhodococcus rhodnii Strain LMG5362, a Symbiont of Rhodnius prolixus (Hemiptera, Reduviidae, Triatominae), the Principle Vector of Trypanosoma cruzi.</title>
        <authorList>
            <person name="Pachebat J.A."/>
            <person name="van Keulen G."/>
            <person name="Whitten M.M."/>
            <person name="Girdwood S."/>
            <person name="Del Sol R."/>
            <person name="Dyson P.J."/>
            <person name="Facey P.D."/>
        </authorList>
    </citation>
    <scope>NUCLEOTIDE SEQUENCE [LARGE SCALE GENOMIC DNA]</scope>
    <source>
        <strain evidence="3 4">LMG 5362</strain>
    </source>
</reference>
<sequence length="234" mass="23536">MSTVDIPGDSPEQSTAARPDTRTRSGRAWAYCGVVAGVAGIAGIQASMGISATYDPDSAGDAVAIMTVLEGQRTALVVTHILLSVCAIAMLVFAAGLARRLAARLPAGSAAPGTAAFGLVLTSATCVLGTGLTTEVVYGLGSGELVPEFAVFVGHWVATIPWLWIGTGLTGLAVAAAAPRSGAAPRWIGWVAGLLGALTLLVGLSPLQYLAGFVGPLLLLVLAIGFAFGDRAHA</sequence>
<gene>
    <name evidence="3" type="ORF">Rrhod_3532</name>
</gene>
<evidence type="ECO:0000256" key="2">
    <source>
        <dbReference type="SAM" id="Phobius"/>
    </source>
</evidence>
<dbReference type="RefSeq" id="WP_010839560.1">
    <property type="nucleotide sequence ID" value="NZ_APMY01000103.1"/>
</dbReference>
<feature type="transmembrane region" description="Helical" evidence="2">
    <location>
        <begin position="210"/>
        <end position="229"/>
    </location>
</feature>
<comment type="caution">
    <text evidence="3">The sequence shown here is derived from an EMBL/GenBank/DDBJ whole genome shotgun (WGS) entry which is preliminary data.</text>
</comment>
<evidence type="ECO:0000313" key="4">
    <source>
        <dbReference type="Proteomes" id="UP000013525"/>
    </source>
</evidence>